<keyword evidence="1" id="KW-0812">Transmembrane</keyword>
<sequence>MKKFLYLVLYILEYTVIYFLVQIVVNVIIILGMRKDVGIENIDKIASSYSFKALPLVILMTFGIYYLLFKLKGENLIKYCDFNNKLKKKYIMTIIFLTIGFSLVVASMAEVGGDIYNIRKDSFLELIAILIFIPVFEEILFRGIIFNKLRENIDLFSAVIIQAIVFGGFHGNIFQVIYTSVLGVITALIYAWSDSIWAAILTHGIFNICGLIILPNILNISKNIISFSIPIYGVAGVLILLFSFRKFYRITRIRKPFNSFFTEL</sequence>
<keyword evidence="4" id="KW-1185">Reference proteome</keyword>
<gene>
    <name evidence="3" type="ORF">OW729_17605</name>
</gene>
<dbReference type="InterPro" id="IPR052710">
    <property type="entry name" value="CAAX_protease"/>
</dbReference>
<keyword evidence="1" id="KW-1133">Transmembrane helix</keyword>
<dbReference type="EMBL" id="JAPQFJ010000028">
    <property type="protein sequence ID" value="MCY6960426.1"/>
    <property type="molecule type" value="Genomic_DNA"/>
</dbReference>
<evidence type="ECO:0000313" key="4">
    <source>
        <dbReference type="Proteomes" id="UP001144612"/>
    </source>
</evidence>
<feature type="domain" description="CAAX prenyl protease 2/Lysostaphin resistance protein A-like" evidence="2">
    <location>
        <begin position="122"/>
        <end position="208"/>
    </location>
</feature>
<feature type="transmembrane region" description="Helical" evidence="1">
    <location>
        <begin position="200"/>
        <end position="218"/>
    </location>
</feature>
<proteinExistence type="predicted"/>
<protein>
    <submittedName>
        <fullName evidence="3">CPBP family intramembrane metalloprotease</fullName>
    </submittedName>
</protein>
<feature type="transmembrane region" description="Helical" evidence="1">
    <location>
        <begin position="90"/>
        <end position="111"/>
    </location>
</feature>
<reference evidence="3" key="1">
    <citation type="submission" date="2022-12" db="EMBL/GenBank/DDBJ databases">
        <title>Clostridium sp. nov., isolated from industrial wastewater.</title>
        <authorList>
            <person name="Jiayan W."/>
        </authorList>
    </citation>
    <scope>NUCLEOTIDE SEQUENCE</scope>
    <source>
        <strain evidence="3">ZC22-4</strain>
    </source>
</reference>
<keyword evidence="1" id="KW-0472">Membrane</keyword>
<dbReference type="GO" id="GO:0008237">
    <property type="term" value="F:metallopeptidase activity"/>
    <property type="evidence" value="ECO:0007669"/>
    <property type="project" value="UniProtKB-KW"/>
</dbReference>
<feature type="transmembrane region" description="Helical" evidence="1">
    <location>
        <begin position="51"/>
        <end position="69"/>
    </location>
</feature>
<keyword evidence="3" id="KW-0482">Metalloprotease</keyword>
<name>A0ABT4DGV1_9CLOT</name>
<dbReference type="InterPro" id="IPR003675">
    <property type="entry name" value="Rce1/LyrA-like_dom"/>
</dbReference>
<organism evidence="3 4">
    <name type="scientific">Clostridium brassicae</name>
    <dbReference type="NCBI Taxonomy" id="2999072"/>
    <lineage>
        <taxon>Bacteria</taxon>
        <taxon>Bacillati</taxon>
        <taxon>Bacillota</taxon>
        <taxon>Clostridia</taxon>
        <taxon>Eubacteriales</taxon>
        <taxon>Clostridiaceae</taxon>
        <taxon>Clostridium</taxon>
    </lineage>
</organism>
<dbReference type="PANTHER" id="PTHR36435:SF1">
    <property type="entry name" value="CAAX AMINO TERMINAL PROTEASE FAMILY PROTEIN"/>
    <property type="match status" value="1"/>
</dbReference>
<evidence type="ECO:0000256" key="1">
    <source>
        <dbReference type="SAM" id="Phobius"/>
    </source>
</evidence>
<comment type="caution">
    <text evidence="3">The sequence shown here is derived from an EMBL/GenBank/DDBJ whole genome shotgun (WGS) entry which is preliminary data.</text>
</comment>
<feature type="transmembrane region" description="Helical" evidence="1">
    <location>
        <begin position="224"/>
        <end position="244"/>
    </location>
</feature>
<keyword evidence="3" id="KW-0645">Protease</keyword>
<evidence type="ECO:0000259" key="2">
    <source>
        <dbReference type="Pfam" id="PF02517"/>
    </source>
</evidence>
<feature type="transmembrane region" description="Helical" evidence="1">
    <location>
        <begin position="153"/>
        <end position="170"/>
    </location>
</feature>
<feature type="transmembrane region" description="Helical" evidence="1">
    <location>
        <begin position="7"/>
        <end position="31"/>
    </location>
</feature>
<dbReference type="Pfam" id="PF02517">
    <property type="entry name" value="Rce1-like"/>
    <property type="match status" value="1"/>
</dbReference>
<keyword evidence="3" id="KW-0378">Hydrolase</keyword>
<accession>A0ABT4DGV1</accession>
<evidence type="ECO:0000313" key="3">
    <source>
        <dbReference type="EMBL" id="MCY6960426.1"/>
    </source>
</evidence>
<dbReference type="Proteomes" id="UP001144612">
    <property type="component" value="Unassembled WGS sequence"/>
</dbReference>
<dbReference type="RefSeq" id="WP_268062863.1">
    <property type="nucleotide sequence ID" value="NZ_JAPQFJ010000028.1"/>
</dbReference>
<feature type="transmembrane region" description="Helical" evidence="1">
    <location>
        <begin position="123"/>
        <end position="141"/>
    </location>
</feature>
<dbReference type="PANTHER" id="PTHR36435">
    <property type="entry name" value="SLR1288 PROTEIN"/>
    <property type="match status" value="1"/>
</dbReference>